<feature type="transmembrane region" description="Helical" evidence="9">
    <location>
        <begin position="594"/>
        <end position="615"/>
    </location>
</feature>
<dbReference type="PROSITE" id="PS50088">
    <property type="entry name" value="ANK_REPEAT"/>
    <property type="match status" value="2"/>
</dbReference>
<dbReference type="GO" id="GO:0034220">
    <property type="term" value="P:monoatomic ion transmembrane transport"/>
    <property type="evidence" value="ECO:0007669"/>
    <property type="project" value="UniProtKB-KW"/>
</dbReference>
<keyword evidence="9" id="KW-0472">Membrane</keyword>
<dbReference type="PROSITE" id="PS50297">
    <property type="entry name" value="ANK_REP_REGION"/>
    <property type="match status" value="2"/>
</dbReference>
<dbReference type="SUPFAM" id="SSF48403">
    <property type="entry name" value="Ankyrin repeat"/>
    <property type="match status" value="1"/>
</dbReference>
<feature type="transmembrane region" description="Helical" evidence="9">
    <location>
        <begin position="627"/>
        <end position="650"/>
    </location>
</feature>
<feature type="repeat" description="ANK" evidence="8">
    <location>
        <begin position="383"/>
        <end position="415"/>
    </location>
</feature>
<dbReference type="SMART" id="SM00248">
    <property type="entry name" value="ANK"/>
    <property type="match status" value="5"/>
</dbReference>
<keyword evidence="6" id="KW-0325">Glycoprotein</keyword>
<evidence type="ECO:0000256" key="5">
    <source>
        <dbReference type="ARBA" id="ARBA00023065"/>
    </source>
</evidence>
<sequence length="732" mass="82223">MRGLTEILHAMSRPVSAISESWAGQFYEHGAGETKLFKDLVDAVVCQNISQLKAILSEHGGTHIALSISDPWFRPWTAELTTAFRTHDPAQPITAEQTSNITLGCDDKNKIVCFDIDIAVNITGDGEGIENLGSTLHKQNFLHTATLTSSPSILNELLKKKNVRNILLDSKNPIGLTPLMVASSRGSLRCVQILLGLGADPNVPDNNGDTALVWALLVFGANVEEFNNEKYVTPLHLATQLGQLETMQLLLMSQECRNRLFMRIKNIKTKFKFLLDKKTILKNAWDGKIFLEDLLVLYGKEGCEMIAELKKDPNNRSVLQNRSGRDVKIIMKYSSKCNCLHLAAQSGNVHALEILYCCFLDIESDMRDVKFNCNKYLNMRNDKMLTPLHYAALSGSMSCTQFLIENGSNLMASIKTGGKFSRQSSGIAAMDFILKYVPEGPEMIHDIFSSCVTLGDEDEDGYKDVNLNMKVCYQPIGKKMDVLERLYENRGRRGSALETFFRLNITVVPPVLSMITLFTESRSISCLALIFSWLSLLLYSNILPVFSKHSAMLQHILKRMTVTMVMLTYVLVGFTLTFYLLYRDLNPNKFGNIWISFLSTTLVLLNGGLDGSALFKENDRDAEVVAGLIHIVFLVTVVLALMNMLLALAIRGGHELEDQGLIRNVNFYLDESEVGSIRSRNSSIVPGNHYERPPANLDLWLMVEQSRQSKPHVVDNAFWSHWVFFCAWRCFL</sequence>
<dbReference type="PANTHER" id="PTHR47143:SF1">
    <property type="entry name" value="ION_TRANS DOMAIN-CONTAINING PROTEIN"/>
    <property type="match status" value="1"/>
</dbReference>
<evidence type="ECO:0000256" key="2">
    <source>
        <dbReference type="ARBA" id="ARBA00022606"/>
    </source>
</evidence>
<dbReference type="PANTHER" id="PTHR47143">
    <property type="entry name" value="TRANSIENT RECEPTOR POTENTIAL CATION CHANNEL PROTEIN PAINLESS"/>
    <property type="match status" value="1"/>
</dbReference>
<evidence type="ECO:0000256" key="1">
    <source>
        <dbReference type="ARBA" id="ARBA00022448"/>
    </source>
</evidence>
<protein>
    <recommendedName>
        <fullName evidence="11">Transient receptor potential cation channel subfamily A member 1</fullName>
    </recommendedName>
</protein>
<dbReference type="InterPro" id="IPR036770">
    <property type="entry name" value="Ankyrin_rpt-contain_sf"/>
</dbReference>
<feature type="repeat" description="ANK" evidence="8">
    <location>
        <begin position="174"/>
        <end position="206"/>
    </location>
</feature>
<gene>
    <name evidence="10" type="ORF">TSIB3V08_LOCUS384</name>
</gene>
<evidence type="ECO:0000256" key="7">
    <source>
        <dbReference type="ARBA" id="ARBA00023303"/>
    </source>
</evidence>
<reference evidence="10" key="1">
    <citation type="submission" date="2020-11" db="EMBL/GenBank/DDBJ databases">
        <authorList>
            <person name="Tran Van P."/>
        </authorList>
    </citation>
    <scope>NUCLEOTIDE SEQUENCE</scope>
</reference>
<dbReference type="EMBL" id="OC000089">
    <property type="protein sequence ID" value="CAD7256094.1"/>
    <property type="molecule type" value="Genomic_DNA"/>
</dbReference>
<feature type="transmembrane region" description="Helical" evidence="9">
    <location>
        <begin position="499"/>
        <end position="517"/>
    </location>
</feature>
<accession>A0A7R9FV24</accession>
<evidence type="ECO:0000256" key="8">
    <source>
        <dbReference type="PROSITE-ProRule" id="PRU00023"/>
    </source>
</evidence>
<keyword evidence="1" id="KW-0813">Transport</keyword>
<dbReference type="InterPro" id="IPR002110">
    <property type="entry name" value="Ankyrin_rpt"/>
</dbReference>
<feature type="transmembrane region" description="Helical" evidence="9">
    <location>
        <begin position="562"/>
        <end position="582"/>
    </location>
</feature>
<feature type="transmembrane region" description="Helical" evidence="9">
    <location>
        <begin position="524"/>
        <end position="542"/>
    </location>
</feature>
<evidence type="ECO:0000256" key="4">
    <source>
        <dbReference type="ARBA" id="ARBA00023043"/>
    </source>
</evidence>
<keyword evidence="4 8" id="KW-0040">ANK repeat</keyword>
<dbReference type="GO" id="GO:0022857">
    <property type="term" value="F:transmembrane transporter activity"/>
    <property type="evidence" value="ECO:0007669"/>
    <property type="project" value="TreeGrafter"/>
</dbReference>
<dbReference type="Pfam" id="PF00023">
    <property type="entry name" value="Ank"/>
    <property type="match status" value="1"/>
</dbReference>
<dbReference type="Pfam" id="PF12796">
    <property type="entry name" value="Ank_2"/>
    <property type="match status" value="2"/>
</dbReference>
<evidence type="ECO:0008006" key="11">
    <source>
        <dbReference type="Google" id="ProtNLM"/>
    </source>
</evidence>
<evidence type="ECO:0000256" key="6">
    <source>
        <dbReference type="ARBA" id="ARBA00023180"/>
    </source>
</evidence>
<evidence type="ECO:0000256" key="3">
    <source>
        <dbReference type="ARBA" id="ARBA00022737"/>
    </source>
</evidence>
<keyword evidence="9" id="KW-0812">Transmembrane</keyword>
<keyword evidence="2" id="KW-0716">Sensory transduction</keyword>
<dbReference type="InterPro" id="IPR052076">
    <property type="entry name" value="TRP_cation_channel"/>
</dbReference>
<proteinExistence type="predicted"/>
<keyword evidence="5" id="KW-0406">Ion transport</keyword>
<dbReference type="Gene3D" id="1.25.40.20">
    <property type="entry name" value="Ankyrin repeat-containing domain"/>
    <property type="match status" value="2"/>
</dbReference>
<dbReference type="GO" id="GO:1902495">
    <property type="term" value="C:transmembrane transporter complex"/>
    <property type="evidence" value="ECO:0007669"/>
    <property type="project" value="TreeGrafter"/>
</dbReference>
<keyword evidence="7" id="KW-0407">Ion channel</keyword>
<name>A0A7R9FV24_TIMSH</name>
<organism evidence="10">
    <name type="scientific">Timema shepardi</name>
    <name type="common">Walking stick</name>
    <dbReference type="NCBI Taxonomy" id="629360"/>
    <lineage>
        <taxon>Eukaryota</taxon>
        <taxon>Metazoa</taxon>
        <taxon>Ecdysozoa</taxon>
        <taxon>Arthropoda</taxon>
        <taxon>Hexapoda</taxon>
        <taxon>Insecta</taxon>
        <taxon>Pterygota</taxon>
        <taxon>Neoptera</taxon>
        <taxon>Polyneoptera</taxon>
        <taxon>Phasmatodea</taxon>
        <taxon>Timematodea</taxon>
        <taxon>Timematoidea</taxon>
        <taxon>Timematidae</taxon>
        <taxon>Timema</taxon>
    </lineage>
</organism>
<dbReference type="AlphaFoldDB" id="A0A7R9FV24"/>
<evidence type="ECO:0000256" key="9">
    <source>
        <dbReference type="SAM" id="Phobius"/>
    </source>
</evidence>
<keyword evidence="9" id="KW-1133">Transmembrane helix</keyword>
<evidence type="ECO:0000313" key="10">
    <source>
        <dbReference type="EMBL" id="CAD7256094.1"/>
    </source>
</evidence>
<keyword evidence="3" id="KW-0677">Repeat</keyword>